<dbReference type="InterPro" id="IPR006197">
    <property type="entry name" value="Peptidase_S24_LexA"/>
</dbReference>
<comment type="caution">
    <text evidence="10">The sequence shown here is derived from an EMBL/GenBank/DDBJ whole genome shotgun (WGS) entry which is preliminary data.</text>
</comment>
<dbReference type="Gene3D" id="2.10.109.10">
    <property type="entry name" value="Umud Fragment, subunit A"/>
    <property type="match status" value="1"/>
</dbReference>
<keyword evidence="6" id="KW-0742">SOS response</keyword>
<keyword evidence="10" id="KW-0548">Nucleotidyltransferase</keyword>
<dbReference type="Pfam" id="PF00717">
    <property type="entry name" value="Peptidase_S24"/>
    <property type="match status" value="1"/>
</dbReference>
<dbReference type="PANTHER" id="PTHR33516">
    <property type="entry name" value="LEXA REPRESSOR"/>
    <property type="match status" value="1"/>
</dbReference>
<dbReference type="NCBIfam" id="NF007621">
    <property type="entry name" value="PRK10276.1"/>
    <property type="match status" value="1"/>
</dbReference>
<keyword evidence="5" id="KW-0234">DNA repair</keyword>
<keyword evidence="4 7" id="KW-0068">Autocatalytic cleavage</keyword>
<dbReference type="GO" id="GO:0003677">
    <property type="term" value="F:DNA binding"/>
    <property type="evidence" value="ECO:0007669"/>
    <property type="project" value="InterPro"/>
</dbReference>
<dbReference type="GO" id="GO:0003887">
    <property type="term" value="F:DNA-directed DNA polymerase activity"/>
    <property type="evidence" value="ECO:0007669"/>
    <property type="project" value="UniProtKB-EC"/>
</dbReference>
<evidence type="ECO:0000256" key="2">
    <source>
        <dbReference type="ARBA" id="ARBA00022763"/>
    </source>
</evidence>
<accession>A0A850N9W6</accession>
<protein>
    <submittedName>
        <fullName evidence="10">Translesion error-prone DNA polymerase V autoproteolytic subunit</fullName>
        <ecNumber evidence="10">2.7.7.7</ecNumber>
    </submittedName>
</protein>
<dbReference type="SUPFAM" id="SSF51306">
    <property type="entry name" value="LexA/Signal peptidase"/>
    <property type="match status" value="1"/>
</dbReference>
<keyword evidence="3 7" id="KW-0378">Hydrolase</keyword>
<dbReference type="GO" id="GO:0009432">
    <property type="term" value="P:SOS response"/>
    <property type="evidence" value="ECO:0007669"/>
    <property type="project" value="UniProtKB-KW"/>
</dbReference>
<evidence type="ECO:0000256" key="8">
    <source>
        <dbReference type="SAM" id="MobiDB-lite"/>
    </source>
</evidence>
<dbReference type="Proteomes" id="UP000558089">
    <property type="component" value="Unassembled WGS sequence"/>
</dbReference>
<feature type="region of interest" description="Disordered" evidence="8">
    <location>
        <begin position="1"/>
        <end position="41"/>
    </location>
</feature>
<keyword evidence="2" id="KW-0227">DNA damage</keyword>
<dbReference type="InterPro" id="IPR015927">
    <property type="entry name" value="Peptidase_S24_S26A/B/C"/>
</dbReference>
<sequence length="149" mass="16424">MTSKKLPETESLTFYVPSEEQSEGAPLSKNTVSAGFPSPADDFKEKRISLDKTLIKNKEATFYARVSGESMIGAGLDDGDLLVIDRSLDPEHGKIAVCYLDGEFTVKRLHIEKNTITLMPANESFKPIKVLSESDLIIWGVVTYVIKAV</sequence>
<dbReference type="CDD" id="cd06529">
    <property type="entry name" value="S24_LexA-like"/>
    <property type="match status" value="1"/>
</dbReference>
<name>A0A850N9W6_9FLAO</name>
<feature type="domain" description="Peptidase S24/S26A/S26B/S26C" evidence="9">
    <location>
        <begin position="28"/>
        <end position="142"/>
    </location>
</feature>
<reference evidence="10 11" key="1">
    <citation type="submission" date="2020-01" db="EMBL/GenBank/DDBJ databases">
        <title>Draft Genome Analysis of Muricauda sp. HICW Isolated from coastal seawater of PR China.</title>
        <authorList>
            <person name="Chen M.-X."/>
        </authorList>
    </citation>
    <scope>NUCLEOTIDE SEQUENCE [LARGE SCALE GENOMIC DNA]</scope>
    <source>
        <strain evidence="10 11">HICW</strain>
    </source>
</reference>
<keyword evidence="11" id="KW-1185">Reference proteome</keyword>
<dbReference type="PANTHER" id="PTHR33516:SF2">
    <property type="entry name" value="LEXA REPRESSOR-RELATED"/>
    <property type="match status" value="1"/>
</dbReference>
<keyword evidence="10" id="KW-0808">Transferase</keyword>
<evidence type="ECO:0000259" key="9">
    <source>
        <dbReference type="Pfam" id="PF00717"/>
    </source>
</evidence>
<dbReference type="PRINTS" id="PR00726">
    <property type="entry name" value="LEXASERPTASE"/>
</dbReference>
<dbReference type="GO" id="GO:0016787">
    <property type="term" value="F:hydrolase activity"/>
    <property type="evidence" value="ECO:0007669"/>
    <property type="project" value="UniProtKB-KW"/>
</dbReference>
<dbReference type="InterPro" id="IPR036286">
    <property type="entry name" value="LexA/Signal_pep-like_sf"/>
</dbReference>
<evidence type="ECO:0000256" key="6">
    <source>
        <dbReference type="ARBA" id="ARBA00023236"/>
    </source>
</evidence>
<dbReference type="GO" id="GO:0006355">
    <property type="term" value="P:regulation of DNA-templated transcription"/>
    <property type="evidence" value="ECO:0007669"/>
    <property type="project" value="InterPro"/>
</dbReference>
<organism evidence="10 11">
    <name type="scientific">Flagellimonas chongwuensis</name>
    <dbReference type="NCBI Taxonomy" id="2697365"/>
    <lineage>
        <taxon>Bacteria</taxon>
        <taxon>Pseudomonadati</taxon>
        <taxon>Bacteroidota</taxon>
        <taxon>Flavobacteriia</taxon>
        <taxon>Flavobacteriales</taxon>
        <taxon>Flavobacteriaceae</taxon>
        <taxon>Flagellimonas</taxon>
    </lineage>
</organism>
<evidence type="ECO:0000256" key="7">
    <source>
        <dbReference type="RuleBase" id="RU003991"/>
    </source>
</evidence>
<evidence type="ECO:0000256" key="5">
    <source>
        <dbReference type="ARBA" id="ARBA00023204"/>
    </source>
</evidence>
<dbReference type="EMBL" id="WYET01000003">
    <property type="protein sequence ID" value="NVN18011.1"/>
    <property type="molecule type" value="Genomic_DNA"/>
</dbReference>
<evidence type="ECO:0000256" key="4">
    <source>
        <dbReference type="ARBA" id="ARBA00022813"/>
    </source>
</evidence>
<dbReference type="EC" id="2.7.7.7" evidence="10"/>
<dbReference type="RefSeq" id="WP_108246422.1">
    <property type="nucleotide sequence ID" value="NZ_WYET01000003.1"/>
</dbReference>
<dbReference type="InterPro" id="IPR039418">
    <property type="entry name" value="LexA-like"/>
</dbReference>
<dbReference type="GO" id="GO:0006281">
    <property type="term" value="P:DNA repair"/>
    <property type="evidence" value="ECO:0007669"/>
    <property type="project" value="UniProtKB-KW"/>
</dbReference>
<evidence type="ECO:0000313" key="11">
    <source>
        <dbReference type="Proteomes" id="UP000558089"/>
    </source>
</evidence>
<evidence type="ECO:0000313" key="10">
    <source>
        <dbReference type="EMBL" id="NVN18011.1"/>
    </source>
</evidence>
<proteinExistence type="inferred from homology"/>
<evidence type="ECO:0000256" key="3">
    <source>
        <dbReference type="ARBA" id="ARBA00022801"/>
    </source>
</evidence>
<gene>
    <name evidence="10" type="primary">umuD</name>
    <name evidence="10" type="ORF">GUA46_06640</name>
</gene>
<dbReference type="AlphaFoldDB" id="A0A850N9W6"/>
<evidence type="ECO:0000256" key="1">
    <source>
        <dbReference type="ARBA" id="ARBA00007484"/>
    </source>
</evidence>
<comment type="similarity">
    <text evidence="1 7">Belongs to the peptidase S24 family.</text>
</comment>
<dbReference type="InterPro" id="IPR050077">
    <property type="entry name" value="LexA_repressor"/>
</dbReference>